<evidence type="ECO:0000256" key="1">
    <source>
        <dbReference type="SAM" id="MobiDB-lite"/>
    </source>
</evidence>
<dbReference type="Proteomes" id="UP000807469">
    <property type="component" value="Unassembled WGS sequence"/>
</dbReference>
<evidence type="ECO:0000313" key="2">
    <source>
        <dbReference type="EMBL" id="KAF9476479.1"/>
    </source>
</evidence>
<feature type="compositionally biased region" description="Low complexity" evidence="1">
    <location>
        <begin position="99"/>
        <end position="122"/>
    </location>
</feature>
<name>A0A9P5YVZ8_9AGAR</name>
<reference evidence="2" key="1">
    <citation type="submission" date="2020-11" db="EMBL/GenBank/DDBJ databases">
        <authorList>
            <consortium name="DOE Joint Genome Institute"/>
            <person name="Ahrendt S."/>
            <person name="Riley R."/>
            <person name="Andreopoulos W."/>
            <person name="Labutti K."/>
            <person name="Pangilinan J."/>
            <person name="Ruiz-Duenas F.J."/>
            <person name="Barrasa J.M."/>
            <person name="Sanchez-Garcia M."/>
            <person name="Camarero S."/>
            <person name="Miyauchi S."/>
            <person name="Serrano A."/>
            <person name="Linde D."/>
            <person name="Babiker R."/>
            <person name="Drula E."/>
            <person name="Ayuso-Fernandez I."/>
            <person name="Pacheco R."/>
            <person name="Padilla G."/>
            <person name="Ferreira P."/>
            <person name="Barriuso J."/>
            <person name="Kellner H."/>
            <person name="Castanera R."/>
            <person name="Alfaro M."/>
            <person name="Ramirez L."/>
            <person name="Pisabarro A.G."/>
            <person name="Kuo A."/>
            <person name="Tritt A."/>
            <person name="Lipzen A."/>
            <person name="He G."/>
            <person name="Yan M."/>
            <person name="Ng V."/>
            <person name="Cullen D."/>
            <person name="Martin F."/>
            <person name="Rosso M.-N."/>
            <person name="Henrissat B."/>
            <person name="Hibbett D."/>
            <person name="Martinez A.T."/>
            <person name="Grigoriev I.V."/>
        </authorList>
    </citation>
    <scope>NUCLEOTIDE SEQUENCE</scope>
    <source>
        <strain evidence="2">CIRM-BRFM 674</strain>
    </source>
</reference>
<gene>
    <name evidence="2" type="ORF">BDN70DRAFT_167387</name>
</gene>
<feature type="compositionally biased region" description="Basic and acidic residues" evidence="1">
    <location>
        <begin position="72"/>
        <end position="95"/>
    </location>
</feature>
<sequence length="238" mass="26306">MSLFVRPDSPPPRQPSPDILPVPLPYPHHPRRIASQPKIRVHSPGPLVPPGLQGRNKTLYTARSCDFPQVEMPREKSPFSDDGHSSIQSARERTHSTATPTLTVSSVPNTPSSSRPPSVKSSLEFAPRHRRTMSVAFPNPPASPSLAQNERSLSVPEVPYRYTGPRRIVLPQPVSTTPVIMLPDIDQPGSEVRFPPRTTTEKPRLPPLEKHKSMGVACLKFFGIRSASRRPPNDRVVA</sequence>
<feature type="region of interest" description="Disordered" evidence="1">
    <location>
        <begin position="186"/>
        <end position="210"/>
    </location>
</feature>
<organism evidence="2 3">
    <name type="scientific">Pholiota conissans</name>
    <dbReference type="NCBI Taxonomy" id="109636"/>
    <lineage>
        <taxon>Eukaryota</taxon>
        <taxon>Fungi</taxon>
        <taxon>Dikarya</taxon>
        <taxon>Basidiomycota</taxon>
        <taxon>Agaricomycotina</taxon>
        <taxon>Agaricomycetes</taxon>
        <taxon>Agaricomycetidae</taxon>
        <taxon>Agaricales</taxon>
        <taxon>Agaricineae</taxon>
        <taxon>Strophariaceae</taxon>
        <taxon>Pholiota</taxon>
    </lineage>
</organism>
<protein>
    <submittedName>
        <fullName evidence="2">Uncharacterized protein</fullName>
    </submittedName>
</protein>
<dbReference type="EMBL" id="MU155292">
    <property type="protein sequence ID" value="KAF9476479.1"/>
    <property type="molecule type" value="Genomic_DNA"/>
</dbReference>
<evidence type="ECO:0000313" key="3">
    <source>
        <dbReference type="Proteomes" id="UP000807469"/>
    </source>
</evidence>
<proteinExistence type="predicted"/>
<feature type="compositionally biased region" description="Basic and acidic residues" evidence="1">
    <location>
        <begin position="199"/>
        <end position="210"/>
    </location>
</feature>
<comment type="caution">
    <text evidence="2">The sequence shown here is derived from an EMBL/GenBank/DDBJ whole genome shotgun (WGS) entry which is preliminary data.</text>
</comment>
<accession>A0A9P5YVZ8</accession>
<dbReference type="AlphaFoldDB" id="A0A9P5YVZ8"/>
<dbReference type="OrthoDB" id="3048261at2759"/>
<feature type="region of interest" description="Disordered" evidence="1">
    <location>
        <begin position="1"/>
        <end position="123"/>
    </location>
</feature>
<keyword evidence="3" id="KW-1185">Reference proteome</keyword>
<feature type="compositionally biased region" description="Pro residues" evidence="1">
    <location>
        <begin position="8"/>
        <end position="27"/>
    </location>
</feature>